<organism evidence="2 3">
    <name type="scientific">Micromonospora andamanensis</name>
    <dbReference type="NCBI Taxonomy" id="1287068"/>
    <lineage>
        <taxon>Bacteria</taxon>
        <taxon>Bacillati</taxon>
        <taxon>Actinomycetota</taxon>
        <taxon>Actinomycetes</taxon>
        <taxon>Micromonosporales</taxon>
        <taxon>Micromonosporaceae</taxon>
        <taxon>Micromonospora</taxon>
    </lineage>
</organism>
<dbReference type="Pfam" id="PF17197">
    <property type="entry name" value="DUF5134"/>
    <property type="match status" value="1"/>
</dbReference>
<reference evidence="2 3" key="1">
    <citation type="submission" date="2021-01" db="EMBL/GenBank/DDBJ databases">
        <title>Whole genome shotgun sequence of Verrucosispora andamanensis NBRC 109075.</title>
        <authorList>
            <person name="Komaki H."/>
            <person name="Tamura T."/>
        </authorList>
    </citation>
    <scope>NUCLEOTIDE SEQUENCE [LARGE SCALE GENOMIC DNA]</scope>
    <source>
        <strain evidence="2 3">NBRC 109075</strain>
    </source>
</reference>
<evidence type="ECO:0000313" key="3">
    <source>
        <dbReference type="Proteomes" id="UP000647017"/>
    </source>
</evidence>
<protein>
    <recommendedName>
        <fullName evidence="4">DUF5134 domain-containing protein</fullName>
    </recommendedName>
</protein>
<dbReference type="EMBL" id="BOOZ01000027">
    <property type="protein sequence ID" value="GIJ11194.1"/>
    <property type="molecule type" value="Genomic_DNA"/>
</dbReference>
<feature type="transmembrane region" description="Helical" evidence="1">
    <location>
        <begin position="98"/>
        <end position="119"/>
    </location>
</feature>
<sequence>MLEAPWVPVLTVVFLLTGLVCVADLVIRRRAVSRDQPFSDEELIGINHGAMSAAMILMVWVMVEGAVAWAQIAVFAILALALLPAYRRTRHAADRADLFSHAGMDVAMIWMLAAMPTLMSEMGTGGAGSGHSHGGGASGGVPVPTPAWADTVNIAFVALAAATALWWLYRATTKSRHRLHSLSYSVMAAGMGAMLLLMNV</sequence>
<dbReference type="Proteomes" id="UP000647017">
    <property type="component" value="Unassembled WGS sequence"/>
</dbReference>
<proteinExistence type="predicted"/>
<dbReference type="RefSeq" id="WP_204010777.1">
    <property type="nucleotide sequence ID" value="NZ_BOOZ01000027.1"/>
</dbReference>
<keyword evidence="1" id="KW-1133">Transmembrane helix</keyword>
<evidence type="ECO:0000313" key="2">
    <source>
        <dbReference type="EMBL" id="GIJ11194.1"/>
    </source>
</evidence>
<dbReference type="InterPro" id="IPR033458">
    <property type="entry name" value="DUF5134"/>
</dbReference>
<accession>A0ABQ4HZU2</accession>
<keyword evidence="3" id="KW-1185">Reference proteome</keyword>
<feature type="transmembrane region" description="Helical" evidence="1">
    <location>
        <begin position="6"/>
        <end position="27"/>
    </location>
</feature>
<feature type="transmembrane region" description="Helical" evidence="1">
    <location>
        <begin position="68"/>
        <end position="86"/>
    </location>
</feature>
<name>A0ABQ4HZU2_9ACTN</name>
<keyword evidence="1" id="KW-0812">Transmembrane</keyword>
<evidence type="ECO:0008006" key="4">
    <source>
        <dbReference type="Google" id="ProtNLM"/>
    </source>
</evidence>
<keyword evidence="1" id="KW-0472">Membrane</keyword>
<feature type="transmembrane region" description="Helical" evidence="1">
    <location>
        <begin position="181"/>
        <end position="198"/>
    </location>
</feature>
<feature type="transmembrane region" description="Helical" evidence="1">
    <location>
        <begin position="43"/>
        <end position="62"/>
    </location>
</feature>
<evidence type="ECO:0000256" key="1">
    <source>
        <dbReference type="SAM" id="Phobius"/>
    </source>
</evidence>
<gene>
    <name evidence="2" type="ORF">Van01_44080</name>
</gene>
<comment type="caution">
    <text evidence="2">The sequence shown here is derived from an EMBL/GenBank/DDBJ whole genome shotgun (WGS) entry which is preliminary data.</text>
</comment>
<feature type="transmembrane region" description="Helical" evidence="1">
    <location>
        <begin position="151"/>
        <end position="169"/>
    </location>
</feature>